<feature type="domain" description="Calcineurin-like phosphoesterase" evidence="1">
    <location>
        <begin position="27"/>
        <end position="123"/>
    </location>
</feature>
<dbReference type="SUPFAM" id="SSF56300">
    <property type="entry name" value="Metallo-dependent phosphatases"/>
    <property type="match status" value="1"/>
</dbReference>
<dbReference type="Proteomes" id="UP000265848">
    <property type="component" value="Unassembled WGS sequence"/>
</dbReference>
<dbReference type="GO" id="GO:0004519">
    <property type="term" value="F:endonuclease activity"/>
    <property type="evidence" value="ECO:0007669"/>
    <property type="project" value="UniProtKB-KW"/>
</dbReference>
<reference evidence="2 3" key="1">
    <citation type="submission" date="2018-08" db="EMBL/GenBank/DDBJ databases">
        <title>Pseudooceanicola sediminis CY03 in the family Rhodobacteracea.</title>
        <authorList>
            <person name="Zhang Y.-J."/>
        </authorList>
    </citation>
    <scope>NUCLEOTIDE SEQUENCE [LARGE SCALE GENOMIC DNA]</scope>
    <source>
        <strain evidence="2 3">CY03</strain>
    </source>
</reference>
<evidence type="ECO:0000313" key="3">
    <source>
        <dbReference type="Proteomes" id="UP000265848"/>
    </source>
</evidence>
<dbReference type="Gene3D" id="3.60.21.10">
    <property type="match status" value="1"/>
</dbReference>
<dbReference type="InterPro" id="IPR029052">
    <property type="entry name" value="Metallo-depent_PP-like"/>
</dbReference>
<keyword evidence="2" id="KW-0255">Endonuclease</keyword>
<dbReference type="GO" id="GO:0016787">
    <property type="term" value="F:hydrolase activity"/>
    <property type="evidence" value="ECO:0007669"/>
    <property type="project" value="UniProtKB-KW"/>
</dbReference>
<proteinExistence type="predicted"/>
<protein>
    <submittedName>
        <fullName evidence="2">Ligase-associated DNA damage response endonuclease PdeM</fullName>
        <ecNumber evidence="2">3.1.-.-</ecNumber>
    </submittedName>
</protein>
<keyword evidence="2" id="KW-0540">Nuclease</keyword>
<comment type="caution">
    <text evidence="2">The sequence shown here is derived from an EMBL/GenBank/DDBJ whole genome shotgun (WGS) entry which is preliminary data.</text>
</comment>
<dbReference type="AlphaFoldDB" id="A0A399J7Y0"/>
<keyword evidence="3" id="KW-1185">Reference proteome</keyword>
<dbReference type="OrthoDB" id="9795838at2"/>
<accession>A0A399J7Y0</accession>
<sequence length="219" mass="23271">MQGYAFTLSGEALIARGSGALYWPAQRTLCVSDLHLGKSERIARRGGSALPPYETQDTLQRLEEEIDALAPDQVICLGDSFDDAAAAGALDGPTLIWLQRLQAGREWIWIEGNHDPGPVGLGGTHLADMSKPPLSFRHIAQTTATGEISGHYHPKAAIKRTGGRARPSFLIDSARVIMPAFGTYTGGLHSHGSVLGSLMGRSAIAVLTGPVARAIPMPR</sequence>
<dbReference type="NCBIfam" id="TIGR04123">
    <property type="entry name" value="P_estr_lig_assc"/>
    <property type="match status" value="1"/>
</dbReference>
<evidence type="ECO:0000313" key="2">
    <source>
        <dbReference type="EMBL" id="RII40102.1"/>
    </source>
</evidence>
<dbReference type="EC" id="3.1.-.-" evidence="2"/>
<dbReference type="EMBL" id="QWJJ01000003">
    <property type="protein sequence ID" value="RII40102.1"/>
    <property type="molecule type" value="Genomic_DNA"/>
</dbReference>
<evidence type="ECO:0000259" key="1">
    <source>
        <dbReference type="Pfam" id="PF00149"/>
    </source>
</evidence>
<organism evidence="2 3">
    <name type="scientific">Pseudooceanicola sediminis</name>
    <dbReference type="NCBI Taxonomy" id="2211117"/>
    <lineage>
        <taxon>Bacteria</taxon>
        <taxon>Pseudomonadati</taxon>
        <taxon>Pseudomonadota</taxon>
        <taxon>Alphaproteobacteria</taxon>
        <taxon>Rhodobacterales</taxon>
        <taxon>Paracoccaceae</taxon>
        <taxon>Pseudooceanicola</taxon>
    </lineage>
</organism>
<gene>
    <name evidence="2" type="primary">pdeM</name>
    <name evidence="2" type="ORF">DL237_04860</name>
</gene>
<dbReference type="RefSeq" id="WP_119397981.1">
    <property type="nucleotide sequence ID" value="NZ_QWJJ01000003.1"/>
</dbReference>
<dbReference type="GO" id="GO:0016874">
    <property type="term" value="F:ligase activity"/>
    <property type="evidence" value="ECO:0007669"/>
    <property type="project" value="UniProtKB-KW"/>
</dbReference>
<dbReference type="InterPro" id="IPR004843">
    <property type="entry name" value="Calcineurin-like_PHP"/>
</dbReference>
<keyword evidence="2" id="KW-0378">Hydrolase</keyword>
<dbReference type="PIRSF" id="PIRSF000887">
    <property type="entry name" value="Pesterase_MJ0037"/>
    <property type="match status" value="1"/>
</dbReference>
<dbReference type="InterPro" id="IPR024173">
    <property type="entry name" value="Pesterase_MJ0037-like"/>
</dbReference>
<dbReference type="PANTHER" id="PTHR39323:SF1">
    <property type="entry name" value="BLR1149 PROTEIN"/>
    <property type="match status" value="1"/>
</dbReference>
<dbReference type="InterPro" id="IPR026336">
    <property type="entry name" value="PdeM-like"/>
</dbReference>
<keyword evidence="2" id="KW-0436">Ligase</keyword>
<dbReference type="Pfam" id="PF00149">
    <property type="entry name" value="Metallophos"/>
    <property type="match status" value="1"/>
</dbReference>
<dbReference type="PANTHER" id="PTHR39323">
    <property type="entry name" value="BLR1149 PROTEIN"/>
    <property type="match status" value="1"/>
</dbReference>
<name>A0A399J7Y0_9RHOB</name>